<protein>
    <submittedName>
        <fullName evidence="2">Trypco2 family protein</fullName>
    </submittedName>
</protein>
<dbReference type="RefSeq" id="WP_030267416.1">
    <property type="nucleotide sequence ID" value="NZ_JBHEZZ010000049.1"/>
</dbReference>
<comment type="caution">
    <text evidence="2">The sequence shown here is derived from an EMBL/GenBank/DDBJ whole genome shotgun (WGS) entry which is preliminary data.</text>
</comment>
<reference evidence="2 3" key="1">
    <citation type="submission" date="2024-09" db="EMBL/GenBank/DDBJ databases">
        <authorList>
            <person name="Lee S.D."/>
        </authorList>
    </citation>
    <scope>NUCLEOTIDE SEQUENCE [LARGE SCALE GENOMIC DNA]</scope>
    <source>
        <strain evidence="2 3">N1-5</strain>
    </source>
</reference>
<feature type="domain" description="Trypsin-co-occurring" evidence="1">
    <location>
        <begin position="7"/>
        <end position="83"/>
    </location>
</feature>
<sequence>MTEDWAELGDTVEAVREQLQRALTQGQGQPLKFRTGPVEMEFTVEVKKEAGVKAKVFVLPWTVEAQGAVGRMGTHRIKVTLQPVDDQGNDALISAQSAEEPE</sequence>
<accession>A0ABV6V1C1</accession>
<proteinExistence type="predicted"/>
<gene>
    <name evidence="2" type="ORF">ACEZDJ_40235</name>
</gene>
<organism evidence="2 3">
    <name type="scientific">Streptacidiphilus cavernicola</name>
    <dbReference type="NCBI Taxonomy" id="3342716"/>
    <lineage>
        <taxon>Bacteria</taxon>
        <taxon>Bacillati</taxon>
        <taxon>Actinomycetota</taxon>
        <taxon>Actinomycetes</taxon>
        <taxon>Kitasatosporales</taxon>
        <taxon>Streptomycetaceae</taxon>
        <taxon>Streptacidiphilus</taxon>
    </lineage>
</organism>
<name>A0ABV6V1C1_9ACTN</name>
<dbReference type="Pfam" id="PF19631">
    <property type="entry name" value="Trypco2"/>
    <property type="match status" value="1"/>
</dbReference>
<evidence type="ECO:0000259" key="1">
    <source>
        <dbReference type="Pfam" id="PF19631"/>
    </source>
</evidence>
<keyword evidence="3" id="KW-1185">Reference proteome</keyword>
<dbReference type="InterPro" id="IPR045608">
    <property type="entry name" value="Trypco2"/>
</dbReference>
<dbReference type="Proteomes" id="UP001592528">
    <property type="component" value="Unassembled WGS sequence"/>
</dbReference>
<evidence type="ECO:0000313" key="3">
    <source>
        <dbReference type="Proteomes" id="UP001592528"/>
    </source>
</evidence>
<dbReference type="EMBL" id="JBHEZZ010000049">
    <property type="protein sequence ID" value="MFC1407524.1"/>
    <property type="molecule type" value="Genomic_DNA"/>
</dbReference>
<evidence type="ECO:0000313" key="2">
    <source>
        <dbReference type="EMBL" id="MFC1407524.1"/>
    </source>
</evidence>